<dbReference type="eggNOG" id="ENOG5033GJH">
    <property type="taxonomic scope" value="Bacteria"/>
</dbReference>
<proteinExistence type="predicted"/>
<accession>J1ZWI2</accession>
<evidence type="ECO:0000256" key="1">
    <source>
        <dbReference type="SAM" id="Phobius"/>
    </source>
</evidence>
<sequence length="111" mass="12067">MSHSPESLPVNDRYRGGRGGTAAQRAALIIHTIADIAAAFLGLWIVLYLLDANQGNVFVQFVKGMADSLAWWARDIFTMNTEGLRVALNYGLPAAVYLLVGHLIAGRVRSL</sequence>
<comment type="caution">
    <text evidence="2">The sequence shown here is derived from an EMBL/GenBank/DDBJ whole genome shotgun (WGS) entry which is preliminary data.</text>
</comment>
<evidence type="ECO:0000313" key="2">
    <source>
        <dbReference type="EMBL" id="EJJ06121.1"/>
    </source>
</evidence>
<reference evidence="2" key="1">
    <citation type="journal article" date="2012" name="J. Bacteriol.">
        <title>Genome Sequence of Streptomyces auratus Strain AGR0001, a Phoslactomycin-Producing Actinomycete.</title>
        <authorList>
            <person name="Han X."/>
            <person name="Li M."/>
            <person name="Ding Z."/>
            <person name="Zhao J."/>
            <person name="Ji K."/>
            <person name="Wen M."/>
            <person name="Lu T."/>
        </authorList>
    </citation>
    <scope>NUCLEOTIDE SEQUENCE [LARGE SCALE GENOMIC DNA]</scope>
    <source>
        <strain evidence="2">AGR0001</strain>
    </source>
</reference>
<dbReference type="AlphaFoldDB" id="J1ZWI2"/>
<dbReference type="EMBL" id="AJGV01000093">
    <property type="protein sequence ID" value="EJJ06121.1"/>
    <property type="molecule type" value="Genomic_DNA"/>
</dbReference>
<feature type="transmembrane region" description="Helical" evidence="1">
    <location>
        <begin position="28"/>
        <end position="50"/>
    </location>
</feature>
<keyword evidence="1" id="KW-1133">Transmembrane helix</keyword>
<gene>
    <name evidence="2" type="ORF">SU9_15242</name>
</gene>
<keyword evidence="1" id="KW-0812">Transmembrane</keyword>
<dbReference type="HOGENOM" id="CLU_146066_1_0_11"/>
<feature type="transmembrane region" description="Helical" evidence="1">
    <location>
        <begin position="87"/>
        <end position="105"/>
    </location>
</feature>
<protein>
    <submittedName>
        <fullName evidence="2">Uncharacterized protein</fullName>
    </submittedName>
</protein>
<keyword evidence="1" id="KW-0472">Membrane</keyword>
<name>J1ZWI2_9ACTN</name>
<dbReference type="PATRIC" id="fig|1160718.3.peg.3082"/>
<organism evidence="2">
    <name type="scientific">Streptomyces auratus AGR0001</name>
    <dbReference type="NCBI Taxonomy" id="1160718"/>
    <lineage>
        <taxon>Bacteria</taxon>
        <taxon>Bacillati</taxon>
        <taxon>Actinomycetota</taxon>
        <taxon>Actinomycetes</taxon>
        <taxon>Kitasatosporales</taxon>
        <taxon>Streptomycetaceae</taxon>
        <taxon>Streptomyces</taxon>
    </lineage>
</organism>
<dbReference type="RefSeq" id="WP_006604598.1">
    <property type="nucleotide sequence ID" value="NZ_CP072931.1"/>
</dbReference>